<sequence length="72" mass="7771">MRGFVQQENAGTLLSRVPALPVEGQEACGHPRVNGLYGTQQTGPLTGTVRVVKASGHKPIVLPFGHDYLYRV</sequence>
<gene>
    <name evidence="1" type="ORF">PoB_002715900</name>
</gene>
<keyword evidence="2" id="KW-1185">Reference proteome</keyword>
<comment type="caution">
    <text evidence="1">The sequence shown here is derived from an EMBL/GenBank/DDBJ whole genome shotgun (WGS) entry which is preliminary data.</text>
</comment>
<dbReference type="AlphaFoldDB" id="A0AAV4A246"/>
<organism evidence="1 2">
    <name type="scientific">Plakobranchus ocellatus</name>
    <dbReference type="NCBI Taxonomy" id="259542"/>
    <lineage>
        <taxon>Eukaryota</taxon>
        <taxon>Metazoa</taxon>
        <taxon>Spiralia</taxon>
        <taxon>Lophotrochozoa</taxon>
        <taxon>Mollusca</taxon>
        <taxon>Gastropoda</taxon>
        <taxon>Heterobranchia</taxon>
        <taxon>Euthyneura</taxon>
        <taxon>Panpulmonata</taxon>
        <taxon>Sacoglossa</taxon>
        <taxon>Placobranchoidea</taxon>
        <taxon>Plakobranchidae</taxon>
        <taxon>Plakobranchus</taxon>
    </lineage>
</organism>
<dbReference type="Proteomes" id="UP000735302">
    <property type="component" value="Unassembled WGS sequence"/>
</dbReference>
<accession>A0AAV4A246</accession>
<protein>
    <submittedName>
        <fullName evidence="1">Uncharacterized protein</fullName>
    </submittedName>
</protein>
<evidence type="ECO:0000313" key="1">
    <source>
        <dbReference type="EMBL" id="GFO00654.1"/>
    </source>
</evidence>
<evidence type="ECO:0000313" key="2">
    <source>
        <dbReference type="Proteomes" id="UP000735302"/>
    </source>
</evidence>
<name>A0AAV4A246_9GAST</name>
<dbReference type="EMBL" id="BLXT01003136">
    <property type="protein sequence ID" value="GFO00654.1"/>
    <property type="molecule type" value="Genomic_DNA"/>
</dbReference>
<proteinExistence type="predicted"/>
<reference evidence="1 2" key="1">
    <citation type="journal article" date="2021" name="Elife">
        <title>Chloroplast acquisition without the gene transfer in kleptoplastic sea slugs, Plakobranchus ocellatus.</title>
        <authorList>
            <person name="Maeda T."/>
            <person name="Takahashi S."/>
            <person name="Yoshida T."/>
            <person name="Shimamura S."/>
            <person name="Takaki Y."/>
            <person name="Nagai Y."/>
            <person name="Toyoda A."/>
            <person name="Suzuki Y."/>
            <person name="Arimoto A."/>
            <person name="Ishii H."/>
            <person name="Satoh N."/>
            <person name="Nishiyama T."/>
            <person name="Hasebe M."/>
            <person name="Maruyama T."/>
            <person name="Minagawa J."/>
            <person name="Obokata J."/>
            <person name="Shigenobu S."/>
        </authorList>
    </citation>
    <scope>NUCLEOTIDE SEQUENCE [LARGE SCALE GENOMIC DNA]</scope>
</reference>